<evidence type="ECO:0000256" key="1">
    <source>
        <dbReference type="SAM" id="MobiDB-lite"/>
    </source>
</evidence>
<keyword evidence="2" id="KW-0472">Membrane</keyword>
<accession>A0ABS2ZTM6</accession>
<evidence type="ECO:0000313" key="3">
    <source>
        <dbReference type="EMBL" id="MBN3554645.1"/>
    </source>
</evidence>
<proteinExistence type="predicted"/>
<keyword evidence="4" id="KW-1185">Reference proteome</keyword>
<evidence type="ECO:0000256" key="2">
    <source>
        <dbReference type="SAM" id="Phobius"/>
    </source>
</evidence>
<protein>
    <submittedName>
        <fullName evidence="3">Uncharacterized protein</fullName>
    </submittedName>
</protein>
<feature type="transmembrane region" description="Helical" evidence="2">
    <location>
        <begin position="55"/>
        <end position="72"/>
    </location>
</feature>
<dbReference type="EMBL" id="JAFHKR010000039">
    <property type="protein sequence ID" value="MBN3554645.1"/>
    <property type="molecule type" value="Genomic_DNA"/>
</dbReference>
<feature type="region of interest" description="Disordered" evidence="1">
    <location>
        <begin position="128"/>
        <end position="148"/>
    </location>
</feature>
<gene>
    <name evidence="3" type="ORF">JYA63_10235</name>
</gene>
<dbReference type="Proteomes" id="UP001296923">
    <property type="component" value="Unassembled WGS sequence"/>
</dbReference>
<evidence type="ECO:0000313" key="4">
    <source>
        <dbReference type="Proteomes" id="UP001296923"/>
    </source>
</evidence>
<feature type="transmembrane region" description="Helical" evidence="2">
    <location>
        <begin position="26"/>
        <end position="49"/>
    </location>
</feature>
<reference evidence="3 4" key="1">
    <citation type="submission" date="2021-01" db="EMBL/GenBank/DDBJ databases">
        <title>Genome Sequencing of Type Strains.</title>
        <authorList>
            <person name="Lemaire J.F."/>
            <person name="Inderbitzin P."/>
            <person name="Collins S.B."/>
            <person name="Wespe N."/>
            <person name="Knight-Connoni V."/>
        </authorList>
    </citation>
    <scope>NUCLEOTIDE SEQUENCE [LARGE SCALE GENOMIC DNA]</scope>
    <source>
        <strain evidence="3 4">DSM 23009</strain>
    </source>
</reference>
<comment type="caution">
    <text evidence="3">The sequence shown here is derived from an EMBL/GenBank/DDBJ whole genome shotgun (WGS) entry which is preliminary data.</text>
</comment>
<keyword evidence="2" id="KW-1133">Transmembrane helix</keyword>
<name>A0ABS2ZTM6_9BACL</name>
<sequence length="306" mass="36468">MKRLKSLTNKNKNNEQSAEFKNRESWLKIIIIGAFALLIFYKIATAPFVFRFSDFISVFSSLFAISISLIYFNKVSKLEKMIESFTSKERVNQTYETTPAVAVVEEEPDQKQLELFEEKEERILVSEEVEEATEENEEEIEEEKEEEKEEVIDEEEMWKTQRIKEEELAKIEMDKTQIYNELFSRAQLSKEEMTYFNEKIREKETESFNTKQELNQFKDRIQNVFKKTPQFFQKRDSRIEGIVRMMNPVTLKNASLEDLNQRMDQVIDVIPEETLNSLIRDGLLDDTYHLTRSGYREFMHVSKTFQ</sequence>
<dbReference type="RefSeq" id="WP_205725661.1">
    <property type="nucleotide sequence ID" value="NZ_JAFHKR010000039.1"/>
</dbReference>
<keyword evidence="2" id="KW-0812">Transmembrane</keyword>
<organism evidence="3 4">
    <name type="scientific">Fictibacillus nanhaiensis</name>
    <dbReference type="NCBI Taxonomy" id="742169"/>
    <lineage>
        <taxon>Bacteria</taxon>
        <taxon>Bacillati</taxon>
        <taxon>Bacillota</taxon>
        <taxon>Bacilli</taxon>
        <taxon>Bacillales</taxon>
        <taxon>Fictibacillaceae</taxon>
        <taxon>Fictibacillus</taxon>
    </lineage>
</organism>